<keyword evidence="1" id="KW-0812">Transmembrane</keyword>
<feature type="transmembrane region" description="Helical" evidence="1">
    <location>
        <begin position="20"/>
        <end position="41"/>
    </location>
</feature>
<gene>
    <name evidence="2" type="ORF">CSB45_08870</name>
</gene>
<proteinExistence type="predicted"/>
<comment type="caution">
    <text evidence="2">The sequence shown here is derived from an EMBL/GenBank/DDBJ whole genome shotgun (WGS) entry which is preliminary data.</text>
</comment>
<protein>
    <submittedName>
        <fullName evidence="2">Uncharacterized protein</fullName>
    </submittedName>
</protein>
<name>A0A2G6E4M7_9BACT</name>
<evidence type="ECO:0000313" key="3">
    <source>
        <dbReference type="Proteomes" id="UP000229740"/>
    </source>
</evidence>
<sequence length="276" mass="31430">MSAEDVELQDLTAYSQGKTFLDLFFGLKWAFVVLCVSFATAFLVQPWFLLLGGLLSSALVVSDERVLMLVKKRFTRLLDSEFDAVEEAYSDVKALVGGNYLQLLAQAIEIYREIKAAVQDRSGMFHESFGDVIPAIQSLMEKIILLTRKAQTIDNGLRCHDDVERTKMVLTHYQKKIEGDMVDDFIRAEWIRTRNSLVKQLRSQEEILRGKEYVQSKLTNIVTSLREVHLSIIRLSFSDIQDGSDDLSGVFQTVMNLSEAIDDTVETLDRITYQQV</sequence>
<organism evidence="2 3">
    <name type="scientific">candidate division KSB3 bacterium</name>
    <dbReference type="NCBI Taxonomy" id="2044937"/>
    <lineage>
        <taxon>Bacteria</taxon>
        <taxon>candidate division KSB3</taxon>
    </lineage>
</organism>
<dbReference type="AlphaFoldDB" id="A0A2G6E4M7"/>
<accession>A0A2G6E4M7</accession>
<dbReference type="Proteomes" id="UP000229740">
    <property type="component" value="Unassembled WGS sequence"/>
</dbReference>
<evidence type="ECO:0000256" key="1">
    <source>
        <dbReference type="SAM" id="Phobius"/>
    </source>
</evidence>
<dbReference type="EMBL" id="PDPS01000029">
    <property type="protein sequence ID" value="PID57026.1"/>
    <property type="molecule type" value="Genomic_DNA"/>
</dbReference>
<keyword evidence="1" id="KW-0472">Membrane</keyword>
<reference evidence="2 3" key="1">
    <citation type="submission" date="2017-10" db="EMBL/GenBank/DDBJ databases">
        <title>Novel microbial diversity and functional potential in the marine mammal oral microbiome.</title>
        <authorList>
            <person name="Dudek N.K."/>
            <person name="Sun C.L."/>
            <person name="Burstein D."/>
            <person name="Kantor R.S."/>
            <person name="Aliaga Goltsman D.S."/>
            <person name="Bik E.M."/>
            <person name="Thomas B.C."/>
            <person name="Banfield J.F."/>
            <person name="Relman D.A."/>
        </authorList>
    </citation>
    <scope>NUCLEOTIDE SEQUENCE [LARGE SCALE GENOMIC DNA]</scope>
    <source>
        <strain evidence="2">DOLZORAL124_49_17</strain>
    </source>
</reference>
<keyword evidence="1" id="KW-1133">Transmembrane helix</keyword>
<evidence type="ECO:0000313" key="2">
    <source>
        <dbReference type="EMBL" id="PID57026.1"/>
    </source>
</evidence>